<keyword evidence="4 6" id="KW-1133">Transmembrane helix</keyword>
<evidence type="ECO:0008006" key="9">
    <source>
        <dbReference type="Google" id="ProtNLM"/>
    </source>
</evidence>
<proteinExistence type="predicted"/>
<dbReference type="GO" id="GO:0005886">
    <property type="term" value="C:plasma membrane"/>
    <property type="evidence" value="ECO:0007669"/>
    <property type="project" value="UniProtKB-SubCell"/>
</dbReference>
<feature type="transmembrane region" description="Helical" evidence="6">
    <location>
        <begin position="278"/>
        <end position="300"/>
    </location>
</feature>
<dbReference type="InterPro" id="IPR002797">
    <property type="entry name" value="Polysacc_synth"/>
</dbReference>
<dbReference type="PANTHER" id="PTHR30250">
    <property type="entry name" value="PST FAMILY PREDICTED COLANIC ACID TRANSPORTER"/>
    <property type="match status" value="1"/>
</dbReference>
<evidence type="ECO:0000256" key="3">
    <source>
        <dbReference type="ARBA" id="ARBA00022692"/>
    </source>
</evidence>
<comment type="caution">
    <text evidence="7">The sequence shown here is derived from an EMBL/GenBank/DDBJ whole genome shotgun (WGS) entry which is preliminary data.</text>
</comment>
<dbReference type="PANTHER" id="PTHR30250:SF11">
    <property type="entry name" value="O-ANTIGEN TRANSPORTER-RELATED"/>
    <property type="match status" value="1"/>
</dbReference>
<keyword evidence="2" id="KW-1003">Cell membrane</keyword>
<evidence type="ECO:0000256" key="1">
    <source>
        <dbReference type="ARBA" id="ARBA00004651"/>
    </source>
</evidence>
<dbReference type="RefSeq" id="WP_188672749.1">
    <property type="nucleotide sequence ID" value="NZ_BMGP01000001.1"/>
</dbReference>
<accession>A0A917B1A8</accession>
<dbReference type="InterPro" id="IPR050833">
    <property type="entry name" value="Poly_Biosynth_Transport"/>
</dbReference>
<dbReference type="Pfam" id="PF01943">
    <property type="entry name" value="Polysacc_synt"/>
    <property type="match status" value="1"/>
</dbReference>
<feature type="transmembrane region" description="Helical" evidence="6">
    <location>
        <begin position="166"/>
        <end position="183"/>
    </location>
</feature>
<evidence type="ECO:0000256" key="5">
    <source>
        <dbReference type="ARBA" id="ARBA00023136"/>
    </source>
</evidence>
<feature type="transmembrane region" description="Helical" evidence="6">
    <location>
        <begin position="41"/>
        <end position="59"/>
    </location>
</feature>
<keyword evidence="8" id="KW-1185">Reference proteome</keyword>
<organism evidence="7 8">
    <name type="scientific">Subtercola lobariae</name>
    <dbReference type="NCBI Taxonomy" id="1588641"/>
    <lineage>
        <taxon>Bacteria</taxon>
        <taxon>Bacillati</taxon>
        <taxon>Actinomycetota</taxon>
        <taxon>Actinomycetes</taxon>
        <taxon>Micrococcales</taxon>
        <taxon>Microbacteriaceae</taxon>
        <taxon>Subtercola</taxon>
    </lineage>
</organism>
<evidence type="ECO:0000313" key="7">
    <source>
        <dbReference type="EMBL" id="GGF12936.1"/>
    </source>
</evidence>
<comment type="subcellular location">
    <subcellularLocation>
        <location evidence="1">Cell membrane</location>
        <topology evidence="1">Multi-pass membrane protein</topology>
    </subcellularLocation>
</comment>
<evidence type="ECO:0000313" key="8">
    <source>
        <dbReference type="Proteomes" id="UP000598775"/>
    </source>
</evidence>
<feature type="transmembrane region" description="Helical" evidence="6">
    <location>
        <begin position="71"/>
        <end position="97"/>
    </location>
</feature>
<sequence length="425" mass="43686">MAVAAITNLIAPAAAFASAPILARALGVEARGAVGAATSPLLLMTALATVGLPAAVTVLTAKRPEIARFALAHATLLVGVSGVIGTIVSIMLAPFLAGGSMEIAHLISITSLAIVPALLISVLRGAASGHHEWRLVNREKYITAFVRLGGVIALWLAGALTVETSIAAIALSPIIGGLAYLNIGRLSVPHAGGIKSRTISGDLLGFGTRVWVGSLSGILLSRLDQVLIIPLSNTQQLGYYVTAVSVAEVALVVNNAVRDVILASDAAQADTAKLTMSARVSFLVSIVIGIVLVGSMWVWFPWLFGQEFQPAVAVSSVLVLAGTIGVPGSVAGAGLSSRGRPGLRSSALVIAVVINVLALLVLVPPMGAMGAAIATLIGNIVSANLSITFFCRLSKTNPLDLYLIRPSDVRVLLGVSKRVLKRQPK</sequence>
<keyword evidence="5 6" id="KW-0472">Membrane</keyword>
<gene>
    <name evidence="7" type="ORF">GCM10011399_03550</name>
</gene>
<name>A0A917B1A8_9MICO</name>
<feature type="transmembrane region" description="Helical" evidence="6">
    <location>
        <begin position="144"/>
        <end position="160"/>
    </location>
</feature>
<dbReference type="Proteomes" id="UP000598775">
    <property type="component" value="Unassembled WGS sequence"/>
</dbReference>
<evidence type="ECO:0000256" key="4">
    <source>
        <dbReference type="ARBA" id="ARBA00022989"/>
    </source>
</evidence>
<dbReference type="EMBL" id="BMGP01000001">
    <property type="protein sequence ID" value="GGF12936.1"/>
    <property type="molecule type" value="Genomic_DNA"/>
</dbReference>
<evidence type="ECO:0000256" key="6">
    <source>
        <dbReference type="SAM" id="Phobius"/>
    </source>
</evidence>
<reference evidence="7 8" key="1">
    <citation type="journal article" date="2014" name="Int. J. Syst. Evol. Microbiol.">
        <title>Complete genome sequence of Corynebacterium casei LMG S-19264T (=DSM 44701T), isolated from a smear-ripened cheese.</title>
        <authorList>
            <consortium name="US DOE Joint Genome Institute (JGI-PGF)"/>
            <person name="Walter F."/>
            <person name="Albersmeier A."/>
            <person name="Kalinowski J."/>
            <person name="Ruckert C."/>
        </authorList>
    </citation>
    <scope>NUCLEOTIDE SEQUENCE [LARGE SCALE GENOMIC DNA]</scope>
    <source>
        <strain evidence="7 8">CGMCC 1.12976</strain>
    </source>
</reference>
<feature type="transmembrane region" description="Helical" evidence="6">
    <location>
        <begin position="103"/>
        <end position="123"/>
    </location>
</feature>
<keyword evidence="3 6" id="KW-0812">Transmembrane</keyword>
<feature type="transmembrane region" description="Helical" evidence="6">
    <location>
        <begin position="347"/>
        <end position="363"/>
    </location>
</feature>
<feature type="transmembrane region" description="Helical" evidence="6">
    <location>
        <begin position="312"/>
        <end position="335"/>
    </location>
</feature>
<feature type="transmembrane region" description="Helical" evidence="6">
    <location>
        <begin position="369"/>
        <end position="391"/>
    </location>
</feature>
<evidence type="ECO:0000256" key="2">
    <source>
        <dbReference type="ARBA" id="ARBA00022475"/>
    </source>
</evidence>
<protein>
    <recommendedName>
        <fullName evidence="9">Polysaccharide biosynthesis protein C-terminal domain-containing protein</fullName>
    </recommendedName>
</protein>
<dbReference type="AlphaFoldDB" id="A0A917B1A8"/>